<dbReference type="Proteomes" id="UP000814243">
    <property type="component" value="Unassembled WGS sequence"/>
</dbReference>
<reference evidence="2" key="1">
    <citation type="journal article" date="2021" name="G3 (Bethesda)">
        <title>Genome and transcriptome analysis of the beet armyworm Spodoptera exigua reveals targets for pest control. .</title>
        <authorList>
            <person name="Simon S."/>
            <person name="Breeschoten T."/>
            <person name="Jansen H.J."/>
            <person name="Dirks R.P."/>
            <person name="Schranz M.E."/>
            <person name="Ros V.I.D."/>
        </authorList>
    </citation>
    <scope>NUCLEOTIDE SEQUENCE</scope>
    <source>
        <strain evidence="2">TB_SE_WUR_2020</strain>
    </source>
</reference>
<gene>
    <name evidence="2" type="ORF">HF086_006194</name>
    <name evidence="3" type="ORF">HF086_017256</name>
</gene>
<organism evidence="2 4">
    <name type="scientific">Spodoptera exigua</name>
    <name type="common">Beet armyworm</name>
    <name type="synonym">Noctua fulgens</name>
    <dbReference type="NCBI Taxonomy" id="7107"/>
    <lineage>
        <taxon>Eukaryota</taxon>
        <taxon>Metazoa</taxon>
        <taxon>Ecdysozoa</taxon>
        <taxon>Arthropoda</taxon>
        <taxon>Hexapoda</taxon>
        <taxon>Insecta</taxon>
        <taxon>Pterygota</taxon>
        <taxon>Neoptera</taxon>
        <taxon>Endopterygota</taxon>
        <taxon>Lepidoptera</taxon>
        <taxon>Glossata</taxon>
        <taxon>Ditrysia</taxon>
        <taxon>Noctuoidea</taxon>
        <taxon>Noctuidae</taxon>
        <taxon>Amphipyrinae</taxon>
        <taxon>Spodoptera</taxon>
    </lineage>
</organism>
<accession>A0A922MDR4</accession>
<feature type="region of interest" description="Disordered" evidence="1">
    <location>
        <begin position="26"/>
        <end position="55"/>
    </location>
</feature>
<protein>
    <submittedName>
        <fullName evidence="2">Uncharacterized protein</fullName>
    </submittedName>
</protein>
<evidence type="ECO:0000313" key="4">
    <source>
        <dbReference type="Proteomes" id="UP000814243"/>
    </source>
</evidence>
<dbReference type="EMBL" id="JACEFF010000604">
    <property type="protein sequence ID" value="KAH9634569.1"/>
    <property type="molecule type" value="Genomic_DNA"/>
</dbReference>
<evidence type="ECO:0000313" key="2">
    <source>
        <dbReference type="EMBL" id="KAH9634569.1"/>
    </source>
</evidence>
<name>A0A922MDR4_SPOEX</name>
<evidence type="ECO:0000256" key="1">
    <source>
        <dbReference type="SAM" id="MobiDB-lite"/>
    </source>
</evidence>
<dbReference type="EMBL" id="JACEFF010000134">
    <property type="protein sequence ID" value="KAH9643475.1"/>
    <property type="molecule type" value="Genomic_DNA"/>
</dbReference>
<evidence type="ECO:0000313" key="3">
    <source>
        <dbReference type="EMBL" id="KAH9643475.1"/>
    </source>
</evidence>
<comment type="caution">
    <text evidence="2">The sequence shown here is derived from an EMBL/GenBank/DDBJ whole genome shotgun (WGS) entry which is preliminary data.</text>
</comment>
<dbReference type="AlphaFoldDB" id="A0A922MDR4"/>
<proteinExistence type="predicted"/>
<sequence>MPSHMRPGRMSMTHSALRVPRLAAFTFPPPAQRTNQERPRPAPAGGAARATGESEPLFTEHWTGIHVNYCRGALSL</sequence>